<evidence type="ECO:0000313" key="4">
    <source>
        <dbReference type="Proteomes" id="UP000641386"/>
    </source>
</evidence>
<accession>A0A919A132</accession>
<keyword evidence="2" id="KW-0732">Signal</keyword>
<proteinExistence type="predicted"/>
<dbReference type="Proteomes" id="UP000641386">
    <property type="component" value="Unassembled WGS sequence"/>
</dbReference>
<comment type="caution">
    <text evidence="3">The sequence shown here is derived from an EMBL/GenBank/DDBJ whole genome shotgun (WGS) entry which is preliminary data.</text>
</comment>
<evidence type="ECO:0000313" key="3">
    <source>
        <dbReference type="EMBL" id="GHE80330.1"/>
    </source>
</evidence>
<protein>
    <recommendedName>
        <fullName evidence="5">Lipoprotein</fullName>
    </recommendedName>
</protein>
<name>A0A919A132_9ACTN</name>
<organism evidence="3 4">
    <name type="scientific">Streptomyces spiralis</name>
    <dbReference type="NCBI Taxonomy" id="66376"/>
    <lineage>
        <taxon>Bacteria</taxon>
        <taxon>Bacillati</taxon>
        <taxon>Actinomycetota</taxon>
        <taxon>Actinomycetes</taxon>
        <taxon>Kitasatosporales</taxon>
        <taxon>Streptomycetaceae</taxon>
        <taxon>Streptomyces</taxon>
    </lineage>
</organism>
<feature type="compositionally biased region" description="Polar residues" evidence="1">
    <location>
        <begin position="32"/>
        <end position="42"/>
    </location>
</feature>
<evidence type="ECO:0000256" key="2">
    <source>
        <dbReference type="SAM" id="SignalP"/>
    </source>
</evidence>
<feature type="region of interest" description="Disordered" evidence="1">
    <location>
        <begin position="23"/>
        <end position="42"/>
    </location>
</feature>
<dbReference type="AlphaFoldDB" id="A0A919A132"/>
<gene>
    <name evidence="3" type="ORF">GCM10014715_39690</name>
</gene>
<feature type="signal peptide" evidence="2">
    <location>
        <begin position="1"/>
        <end position="25"/>
    </location>
</feature>
<reference evidence="3" key="2">
    <citation type="submission" date="2020-09" db="EMBL/GenBank/DDBJ databases">
        <authorList>
            <person name="Sun Q."/>
            <person name="Ohkuma M."/>
        </authorList>
    </citation>
    <scope>NUCLEOTIDE SEQUENCE</scope>
    <source>
        <strain evidence="3">JCM 3302</strain>
    </source>
</reference>
<dbReference type="PROSITE" id="PS51257">
    <property type="entry name" value="PROKAR_LIPOPROTEIN"/>
    <property type="match status" value="1"/>
</dbReference>
<dbReference type="EMBL" id="BNBC01000017">
    <property type="protein sequence ID" value="GHE80330.1"/>
    <property type="molecule type" value="Genomic_DNA"/>
</dbReference>
<feature type="chain" id="PRO_5036880337" description="Lipoprotein" evidence="2">
    <location>
        <begin position="26"/>
        <end position="96"/>
    </location>
</feature>
<sequence length="96" mass="10020">MSIRGKAAVAAGVILLLSGCGSAPASPASDQVKASAQARETASVESGRYARENLRFIGKSPDDDSCLDAWNNLLPSEQKGLLYGTWMHACVDPATP</sequence>
<evidence type="ECO:0000256" key="1">
    <source>
        <dbReference type="SAM" id="MobiDB-lite"/>
    </source>
</evidence>
<reference evidence="3" key="1">
    <citation type="journal article" date="2014" name="Int. J. Syst. Evol. Microbiol.">
        <title>Complete genome sequence of Corynebacterium casei LMG S-19264T (=DSM 44701T), isolated from a smear-ripened cheese.</title>
        <authorList>
            <consortium name="US DOE Joint Genome Institute (JGI-PGF)"/>
            <person name="Walter F."/>
            <person name="Albersmeier A."/>
            <person name="Kalinowski J."/>
            <person name="Ruckert C."/>
        </authorList>
    </citation>
    <scope>NUCLEOTIDE SEQUENCE</scope>
    <source>
        <strain evidence="3">JCM 3302</strain>
    </source>
</reference>
<dbReference type="RefSeq" id="WP_189902053.1">
    <property type="nucleotide sequence ID" value="NZ_BNBC01000017.1"/>
</dbReference>
<evidence type="ECO:0008006" key="5">
    <source>
        <dbReference type="Google" id="ProtNLM"/>
    </source>
</evidence>
<keyword evidence="4" id="KW-1185">Reference proteome</keyword>